<accession>A0A9Q3FN66</accession>
<keyword evidence="3" id="KW-1185">Reference proteome</keyword>
<feature type="compositionally biased region" description="Basic and acidic residues" evidence="1">
    <location>
        <begin position="73"/>
        <end position="85"/>
    </location>
</feature>
<proteinExistence type="predicted"/>
<evidence type="ECO:0000313" key="3">
    <source>
        <dbReference type="Proteomes" id="UP000765509"/>
    </source>
</evidence>
<organism evidence="2 3">
    <name type="scientific">Austropuccinia psidii MF-1</name>
    <dbReference type="NCBI Taxonomy" id="1389203"/>
    <lineage>
        <taxon>Eukaryota</taxon>
        <taxon>Fungi</taxon>
        <taxon>Dikarya</taxon>
        <taxon>Basidiomycota</taxon>
        <taxon>Pucciniomycotina</taxon>
        <taxon>Pucciniomycetes</taxon>
        <taxon>Pucciniales</taxon>
        <taxon>Sphaerophragmiaceae</taxon>
        <taxon>Austropuccinia</taxon>
    </lineage>
</organism>
<gene>
    <name evidence="2" type="ORF">O181_081624</name>
</gene>
<dbReference type="OrthoDB" id="3064439at2759"/>
<feature type="region of interest" description="Disordered" evidence="1">
    <location>
        <begin position="64"/>
        <end position="90"/>
    </location>
</feature>
<sequence length="140" mass="15853">MPKKNVTAKLKVGDLVVVSNTNFNKIKVLKKLKDSISGPYVIKAFHGENSVEVELSKDLSNKHPTFSASLMKPQKDSDSEKDPLRNKAPQHILPFEASCTKKITKFLKERELRTKKVREYIVRYSEPACEDELLAGKDIP</sequence>
<dbReference type="AlphaFoldDB" id="A0A9Q3FN66"/>
<reference evidence="2" key="1">
    <citation type="submission" date="2021-03" db="EMBL/GenBank/DDBJ databases">
        <title>Draft genome sequence of rust myrtle Austropuccinia psidii MF-1, a brazilian biotype.</title>
        <authorList>
            <person name="Quecine M.C."/>
            <person name="Pachon D.M.R."/>
            <person name="Bonatelli M.L."/>
            <person name="Correr F.H."/>
            <person name="Franceschini L.M."/>
            <person name="Leite T.F."/>
            <person name="Margarido G.R.A."/>
            <person name="Almeida C.A."/>
            <person name="Ferrarezi J.A."/>
            <person name="Labate C.A."/>
        </authorList>
    </citation>
    <scope>NUCLEOTIDE SEQUENCE</scope>
    <source>
        <strain evidence="2">MF-1</strain>
    </source>
</reference>
<protein>
    <submittedName>
        <fullName evidence="2">Uncharacterized protein</fullName>
    </submittedName>
</protein>
<name>A0A9Q3FN66_9BASI</name>
<dbReference type="Proteomes" id="UP000765509">
    <property type="component" value="Unassembled WGS sequence"/>
</dbReference>
<comment type="caution">
    <text evidence="2">The sequence shown here is derived from an EMBL/GenBank/DDBJ whole genome shotgun (WGS) entry which is preliminary data.</text>
</comment>
<dbReference type="EMBL" id="AVOT02046591">
    <property type="protein sequence ID" value="MBW0541909.1"/>
    <property type="molecule type" value="Genomic_DNA"/>
</dbReference>
<evidence type="ECO:0000313" key="2">
    <source>
        <dbReference type="EMBL" id="MBW0541909.1"/>
    </source>
</evidence>
<evidence type="ECO:0000256" key="1">
    <source>
        <dbReference type="SAM" id="MobiDB-lite"/>
    </source>
</evidence>